<reference evidence="1 2" key="1">
    <citation type="journal article" date="2016" name="Nat. Commun.">
        <title>Thousands of microbial genomes shed light on interconnected biogeochemical processes in an aquifer system.</title>
        <authorList>
            <person name="Anantharaman K."/>
            <person name="Brown C.T."/>
            <person name="Hug L.A."/>
            <person name="Sharon I."/>
            <person name="Castelle C.J."/>
            <person name="Probst A.J."/>
            <person name="Thomas B.C."/>
            <person name="Singh A."/>
            <person name="Wilkins M.J."/>
            <person name="Karaoz U."/>
            <person name="Brodie E.L."/>
            <person name="Williams K.H."/>
            <person name="Hubbard S.S."/>
            <person name="Banfield J.F."/>
        </authorList>
    </citation>
    <scope>NUCLEOTIDE SEQUENCE [LARGE SCALE GENOMIC DNA]</scope>
</reference>
<evidence type="ECO:0008006" key="3">
    <source>
        <dbReference type="Google" id="ProtNLM"/>
    </source>
</evidence>
<dbReference type="EMBL" id="MHWE01000024">
    <property type="protein sequence ID" value="OHB02945.1"/>
    <property type="molecule type" value="Genomic_DNA"/>
</dbReference>
<dbReference type="SUPFAM" id="SSF50494">
    <property type="entry name" value="Trypsin-like serine proteases"/>
    <property type="match status" value="1"/>
</dbReference>
<dbReference type="Pfam" id="PF13365">
    <property type="entry name" value="Trypsin_2"/>
    <property type="match status" value="1"/>
</dbReference>
<dbReference type="InterPro" id="IPR001940">
    <property type="entry name" value="Peptidase_S1C"/>
</dbReference>
<dbReference type="AlphaFoldDB" id="A0A1G2U077"/>
<sequence length="269" mass="28542">MEDLNKTQLVLLTLLISFVTSIATGIITVSLLQEVPAEITQTINRVVEKTVEKVVPEEGAGSGEVKEVTVVVKEEDRVIDAIAKNGESIVRVIANDPTTGLTTTSLGVLISKEGLIVTNRQDGLNTEGTFRTNFSEGTSFDLRILAYDDESNLAFFQTVKPTGLVLPAEPAILSQVAPQLGQSVVSIEGDSRNIVGVGRVIGLSSKDVDGKDFAVVIETDTVAKAPTFGGPLINLSGDVIGIHISKSEPNSNAFASVWAIKQAMSRHSI</sequence>
<dbReference type="Gene3D" id="2.40.10.120">
    <property type="match status" value="1"/>
</dbReference>
<dbReference type="PRINTS" id="PR00834">
    <property type="entry name" value="PROTEASES2C"/>
</dbReference>
<proteinExistence type="predicted"/>
<dbReference type="InterPro" id="IPR009003">
    <property type="entry name" value="Peptidase_S1_PA"/>
</dbReference>
<evidence type="ECO:0000313" key="1">
    <source>
        <dbReference type="EMBL" id="OHB02945.1"/>
    </source>
</evidence>
<dbReference type="GO" id="GO:0004252">
    <property type="term" value="F:serine-type endopeptidase activity"/>
    <property type="evidence" value="ECO:0007669"/>
    <property type="project" value="InterPro"/>
</dbReference>
<gene>
    <name evidence="1" type="ORF">A3B14_00660</name>
</gene>
<protein>
    <recommendedName>
        <fullName evidence="3">Serine protease</fullName>
    </recommendedName>
</protein>
<organism evidence="1 2">
    <name type="scientific">Candidatus Zambryskibacteria bacterium RIFCSPLOWO2_01_FULL_45_21</name>
    <dbReference type="NCBI Taxonomy" id="1802761"/>
    <lineage>
        <taxon>Bacteria</taxon>
        <taxon>Candidatus Zambryskiibacteriota</taxon>
    </lineage>
</organism>
<evidence type="ECO:0000313" key="2">
    <source>
        <dbReference type="Proteomes" id="UP000176800"/>
    </source>
</evidence>
<name>A0A1G2U077_9BACT</name>
<dbReference type="GO" id="GO:0006508">
    <property type="term" value="P:proteolysis"/>
    <property type="evidence" value="ECO:0007669"/>
    <property type="project" value="InterPro"/>
</dbReference>
<accession>A0A1G2U077</accession>
<dbReference type="Proteomes" id="UP000176800">
    <property type="component" value="Unassembled WGS sequence"/>
</dbReference>
<comment type="caution">
    <text evidence="1">The sequence shown here is derived from an EMBL/GenBank/DDBJ whole genome shotgun (WGS) entry which is preliminary data.</text>
</comment>